<dbReference type="Gene3D" id="3.40.50.2000">
    <property type="entry name" value="Glycogen Phosphorylase B"/>
    <property type="match status" value="2"/>
</dbReference>
<dbReference type="GO" id="GO:0016757">
    <property type="term" value="F:glycosyltransferase activity"/>
    <property type="evidence" value="ECO:0007669"/>
    <property type="project" value="InterPro"/>
</dbReference>
<accession>A0A068FSB6</accession>
<dbReference type="PANTHER" id="PTHR46401">
    <property type="entry name" value="GLYCOSYLTRANSFERASE WBBK-RELATED"/>
    <property type="match status" value="1"/>
</dbReference>
<evidence type="ECO:0000256" key="1">
    <source>
        <dbReference type="ARBA" id="ARBA00022679"/>
    </source>
</evidence>
<reference evidence="2" key="1">
    <citation type="journal article" date="2013" name="PLoS ONE">
        <title>Implication of lateral genetic transfer in the emergence of Aeromonas hydrophila isolates of epidemic outbreaks in channel catfish.</title>
        <authorList>
            <person name="Hossain M.J."/>
            <person name="Waldbieser G.C."/>
            <person name="Sun D."/>
            <person name="Capps N.K."/>
            <person name="Hemstreet W.B."/>
            <person name="Carlisle K."/>
            <person name="Griffin M.J."/>
            <person name="Khoo L."/>
            <person name="Goodwin A.E."/>
            <person name="Sonstegard T.S."/>
            <person name="Schroeder S."/>
            <person name="Hayden K."/>
            <person name="Newton J.C."/>
            <person name="Terhune J.S."/>
            <person name="Liles M.R."/>
        </authorList>
    </citation>
    <scope>NUCLEOTIDE SEQUENCE</scope>
    <source>
        <strain evidence="2">AL06-01</strain>
    </source>
</reference>
<dbReference type="Pfam" id="PF00534">
    <property type="entry name" value="Glycos_transf_1"/>
    <property type="match status" value="1"/>
</dbReference>
<organism evidence="2">
    <name type="scientific">Aeromonas hydrophila</name>
    <dbReference type="NCBI Taxonomy" id="644"/>
    <lineage>
        <taxon>Bacteria</taxon>
        <taxon>Pseudomonadati</taxon>
        <taxon>Pseudomonadota</taxon>
        <taxon>Gammaproteobacteria</taxon>
        <taxon>Aeromonadales</taxon>
        <taxon>Aeromonadaceae</taxon>
        <taxon>Aeromonas</taxon>
    </lineage>
</organism>
<dbReference type="PANTHER" id="PTHR46401:SF2">
    <property type="entry name" value="GLYCOSYLTRANSFERASE WBBK-RELATED"/>
    <property type="match status" value="1"/>
</dbReference>
<proteinExistence type="predicted"/>
<keyword evidence="1 2" id="KW-0808">Transferase</keyword>
<dbReference type="InterPro" id="IPR001296">
    <property type="entry name" value="Glyco_trans_1"/>
</dbReference>
<gene>
    <name evidence="2" type="primary">wbxY</name>
</gene>
<sequence length="358" mass="40735">MTMNKIAFVYPWATFGGVERVLINRVLAFSRNKKIVVNCIDIIFTHDSGGLAPLNKVMDDYGLSSLCKAKVSDLSALRDGNYDCVFCIDFEAAIDFCDTNKIKYYVECHTTYKHGWDYLTRLPISCCGIIVPSVLFKRKLADFLSINGKNKHKILTIQNFVPWDIVDVPSDELYEYIFSCYSLKPILFFSRLDKHKNPLEALDAFYKLNQERRNEYFMILCGPLGADIDIFSEISYRGLEGRVLILPEISFSKSEKLLFSIHKSRGIFVSCSVGESFGLSAAEAICMGIPVLLSDIDAHKELVGDYSDEFTYNLGDSTDLCLKLASVADNYIQAYEKMLLLRNTFSSDKFMLDWQEIM</sequence>
<protein>
    <submittedName>
        <fullName evidence="2">Glycosyl transferase, group 1 family protein</fullName>
    </submittedName>
</protein>
<dbReference type="RefSeq" id="WP_096106371.1">
    <property type="nucleotide sequence ID" value="NZ_CP093308.1"/>
</dbReference>
<name>A0A068FSB6_AERHY</name>
<dbReference type="EMBL" id="KC999970">
    <property type="protein sequence ID" value="AID71052.1"/>
    <property type="molecule type" value="Genomic_DNA"/>
</dbReference>
<dbReference type="SUPFAM" id="SSF53756">
    <property type="entry name" value="UDP-Glycosyltransferase/glycogen phosphorylase"/>
    <property type="match status" value="1"/>
</dbReference>
<dbReference type="AlphaFoldDB" id="A0A068FSB6"/>
<evidence type="ECO:0000313" key="2">
    <source>
        <dbReference type="EMBL" id="AID71052.1"/>
    </source>
</evidence>
<dbReference type="CDD" id="cd03801">
    <property type="entry name" value="GT4_PimA-like"/>
    <property type="match status" value="1"/>
</dbReference>